<protein>
    <submittedName>
        <fullName evidence="3">Invasion associated family protein</fullName>
    </submittedName>
</protein>
<evidence type="ECO:0000256" key="2">
    <source>
        <dbReference type="SAM" id="SignalP"/>
    </source>
</evidence>
<accession>A3SPN1</accession>
<dbReference type="Proteomes" id="UP000005954">
    <property type="component" value="Unassembled WGS sequence"/>
</dbReference>
<name>A3SPN1_ROSNI</name>
<dbReference type="Gene3D" id="2.60.40.1880">
    <property type="entry name" value="Invasion associated locus B (IalB) protein"/>
    <property type="match status" value="1"/>
</dbReference>
<feature type="chain" id="PRO_5002658662" evidence="2">
    <location>
        <begin position="23"/>
        <end position="224"/>
    </location>
</feature>
<dbReference type="EMBL" id="AALY01000002">
    <property type="protein sequence ID" value="EAP76421.1"/>
    <property type="molecule type" value="Genomic_DNA"/>
</dbReference>
<dbReference type="HOGENOM" id="CLU_096085_1_0_5"/>
<feature type="region of interest" description="Disordered" evidence="1">
    <location>
        <begin position="33"/>
        <end position="78"/>
    </location>
</feature>
<evidence type="ECO:0000256" key="1">
    <source>
        <dbReference type="SAM" id="MobiDB-lite"/>
    </source>
</evidence>
<keyword evidence="2" id="KW-0732">Signal</keyword>
<keyword evidence="4" id="KW-1185">Reference proteome</keyword>
<dbReference type="AlphaFoldDB" id="A3SPN1"/>
<organism evidence="3 4">
    <name type="scientific">Roseovarius nubinhibens (strain ATCC BAA-591 / DSM 15170 / ISM)</name>
    <dbReference type="NCBI Taxonomy" id="89187"/>
    <lineage>
        <taxon>Bacteria</taxon>
        <taxon>Pseudomonadati</taxon>
        <taxon>Pseudomonadota</taxon>
        <taxon>Alphaproteobacteria</taxon>
        <taxon>Rhodobacterales</taxon>
        <taxon>Roseobacteraceae</taxon>
        <taxon>Roseovarius</taxon>
    </lineage>
</organism>
<proteinExistence type="predicted"/>
<dbReference type="InterPro" id="IPR010642">
    <property type="entry name" value="Invasion_prot_B"/>
</dbReference>
<feature type="compositionally biased region" description="Low complexity" evidence="1">
    <location>
        <begin position="33"/>
        <end position="55"/>
    </location>
</feature>
<sequence length="224" mass="23687">MLKTLSMTTLSALLIGTAPVFAQETTTDTTAAEATAAETQGQDAGTDTSGTATDQDTAEAGEKPSNLDMGRETQEEPTYIKETIGDWQMRCFRSEGEEDPCQMFQLLKEQQGNPIAEFAIFRIKDGGPAVAGATVTVPLFTLLTAELKIGVDGAKAKSYPFRFCSQTGCTAQIGLTQADVDAFKRGAKAIVTITPAQAPDQKVAIDASLSGFTKAFDAVSVIQN</sequence>
<feature type="signal peptide" evidence="2">
    <location>
        <begin position="1"/>
        <end position="22"/>
    </location>
</feature>
<gene>
    <name evidence="3" type="ORF">ISM_16185</name>
</gene>
<dbReference type="InterPro" id="IPR038696">
    <property type="entry name" value="IalB_sf"/>
</dbReference>
<dbReference type="OrthoDB" id="9797912at2"/>
<evidence type="ECO:0000313" key="4">
    <source>
        <dbReference type="Proteomes" id="UP000005954"/>
    </source>
</evidence>
<dbReference type="RefSeq" id="WP_009815246.1">
    <property type="nucleotide sequence ID" value="NZ_CH724156.1"/>
</dbReference>
<comment type="caution">
    <text evidence="3">The sequence shown here is derived from an EMBL/GenBank/DDBJ whole genome shotgun (WGS) entry which is preliminary data.</text>
</comment>
<reference evidence="3 4" key="1">
    <citation type="submission" date="2005-12" db="EMBL/GenBank/DDBJ databases">
        <authorList>
            <person name="Moran M.A."/>
            <person name="Ferriera S."/>
            <person name="Johnson J."/>
            <person name="Kravitz S."/>
            <person name="Halpern A."/>
            <person name="Remington K."/>
            <person name="Beeson K."/>
            <person name="Tran B."/>
            <person name="Rogers Y.-H."/>
            <person name="Friedman R."/>
            <person name="Venter J.C."/>
        </authorList>
    </citation>
    <scope>NUCLEOTIDE SEQUENCE [LARGE SCALE GENOMIC DNA]</scope>
    <source>
        <strain evidence="4">ATCC BAA-591 / DSM 15170 / ISM</strain>
    </source>
</reference>
<dbReference type="STRING" id="89187.ISM_16185"/>
<dbReference type="eggNOG" id="COG5342">
    <property type="taxonomic scope" value="Bacteria"/>
</dbReference>
<dbReference type="Pfam" id="PF06776">
    <property type="entry name" value="IalB"/>
    <property type="match status" value="1"/>
</dbReference>
<evidence type="ECO:0000313" key="3">
    <source>
        <dbReference type="EMBL" id="EAP76421.1"/>
    </source>
</evidence>